<comment type="caution">
    <text evidence="10">Lacks conserved residue(s) required for the propagation of feature annotation.</text>
</comment>
<evidence type="ECO:0000256" key="4">
    <source>
        <dbReference type="ARBA" id="ARBA00009869"/>
    </source>
</evidence>
<keyword evidence="7 10" id="KW-0028">Amino-acid biosynthesis</keyword>
<dbReference type="InterPro" id="IPR011827">
    <property type="entry name" value="LeuD_type2/HacB/DmdB"/>
</dbReference>
<feature type="domain" description="Aconitase A/isopropylmalate dehydratase small subunit swivel" evidence="11">
    <location>
        <begin position="48"/>
        <end position="104"/>
    </location>
</feature>
<dbReference type="InterPro" id="IPR000573">
    <property type="entry name" value="AconitaseA/IPMdHydase_ssu_swvl"/>
</dbReference>
<evidence type="ECO:0000256" key="9">
    <source>
        <dbReference type="ARBA" id="ARBA00023304"/>
    </source>
</evidence>
<dbReference type="InterPro" id="IPR050075">
    <property type="entry name" value="LeuD"/>
</dbReference>
<comment type="pathway">
    <text evidence="3 10">Amino-acid biosynthesis; L-leucine biosynthesis; L-leucine from 3-methyl-2-oxobutanoate: step 2/4.</text>
</comment>
<sequence>MKGRVWKFGDDVDTDAVIPGRYLILNTPEELAAHAFEGVRPEFAKEVKEGDIIVAGNNFGCGSSREHAPIALKGTKISCVIAKSFARIFFRNSINIGVALLECPEADSISDGDELDVDLATGVITNLTKGEKYQATPLPDFVRGIMDAGGLIEYTRRII</sequence>
<dbReference type="InterPro" id="IPR015928">
    <property type="entry name" value="Aconitase/3IPM_dehydase_swvl"/>
</dbReference>
<evidence type="ECO:0000256" key="5">
    <source>
        <dbReference type="ARBA" id="ARBA00011271"/>
    </source>
</evidence>
<evidence type="ECO:0000256" key="3">
    <source>
        <dbReference type="ARBA" id="ARBA00004729"/>
    </source>
</evidence>
<dbReference type="EC" id="4.2.1.33" evidence="10"/>
<dbReference type="AlphaFoldDB" id="A0A4E0PZT4"/>
<comment type="caution">
    <text evidence="12">The sequence shown here is derived from an EMBL/GenBank/DDBJ whole genome shotgun (WGS) entry which is preliminary data.</text>
</comment>
<evidence type="ECO:0000259" key="11">
    <source>
        <dbReference type="Pfam" id="PF00694"/>
    </source>
</evidence>
<dbReference type="PANTHER" id="PTHR43345:SF9">
    <property type="entry name" value="3-ISOPROPYLMALATE DEHYDRATASE SMALL SUBUNIT"/>
    <property type="match status" value="1"/>
</dbReference>
<reference evidence="12 13" key="1">
    <citation type="submission" date="2017-11" db="EMBL/GenBank/DDBJ databases">
        <title>Isolation and Characterization of Methanogenic Archaea from Saline Meromictic Lake at Siberia.</title>
        <authorList>
            <person name="Shen Y."/>
            <person name="Huang H.-H."/>
            <person name="Lai M.-C."/>
            <person name="Chen S.-C."/>
        </authorList>
    </citation>
    <scope>NUCLEOTIDE SEQUENCE [LARGE SCALE GENOMIC DNA]</scope>
    <source>
        <strain evidence="12 13">SY-01</strain>
    </source>
</reference>
<dbReference type="CDD" id="cd01577">
    <property type="entry name" value="IPMI_Swivel"/>
    <property type="match status" value="1"/>
</dbReference>
<comment type="function">
    <text evidence="2 10">Catalyzes the isomerization between 2-isopropylmalate and 3-isopropylmalate, via the formation of 2-isopropylmaleate.</text>
</comment>
<evidence type="ECO:0000256" key="7">
    <source>
        <dbReference type="ARBA" id="ARBA00022605"/>
    </source>
</evidence>
<dbReference type="HAMAP" id="MF_01032">
    <property type="entry name" value="LeuD_type2"/>
    <property type="match status" value="1"/>
</dbReference>
<proteinExistence type="inferred from homology"/>
<keyword evidence="13" id="KW-1185">Reference proteome</keyword>
<dbReference type="GO" id="GO:0009098">
    <property type="term" value="P:L-leucine biosynthetic process"/>
    <property type="evidence" value="ECO:0007669"/>
    <property type="project" value="UniProtKB-UniRule"/>
</dbReference>
<dbReference type="SUPFAM" id="SSF52016">
    <property type="entry name" value="LeuD/IlvD-like"/>
    <property type="match status" value="1"/>
</dbReference>
<keyword evidence="6 10" id="KW-0432">Leucine biosynthesis</keyword>
<gene>
    <name evidence="10" type="primary">leuD</name>
    <name evidence="12" type="ORF">CUN85_03165</name>
</gene>
<dbReference type="OrthoDB" id="6505at2157"/>
<dbReference type="InterPro" id="IPR033940">
    <property type="entry name" value="IPMI_Swivel"/>
</dbReference>
<evidence type="ECO:0000256" key="1">
    <source>
        <dbReference type="ARBA" id="ARBA00000491"/>
    </source>
</evidence>
<dbReference type="PANTHER" id="PTHR43345">
    <property type="entry name" value="3-ISOPROPYLMALATE DEHYDRATASE SMALL SUBUNIT 2-RELATED-RELATED"/>
    <property type="match status" value="1"/>
</dbReference>
<dbReference type="FunFam" id="3.20.19.10:FF:000007">
    <property type="entry name" value="Isopropylmalate/citramalate isomerase small subunit"/>
    <property type="match status" value="1"/>
</dbReference>
<dbReference type="EMBL" id="PGGK01000002">
    <property type="protein sequence ID" value="TGC11153.1"/>
    <property type="molecule type" value="Genomic_DNA"/>
</dbReference>
<dbReference type="Proteomes" id="UP000297295">
    <property type="component" value="Unassembled WGS sequence"/>
</dbReference>
<evidence type="ECO:0000313" key="12">
    <source>
        <dbReference type="EMBL" id="TGC11153.1"/>
    </source>
</evidence>
<evidence type="ECO:0000256" key="10">
    <source>
        <dbReference type="HAMAP-Rule" id="MF_01032"/>
    </source>
</evidence>
<protein>
    <recommendedName>
        <fullName evidence="10">3-isopropylmalate dehydratase small subunit</fullName>
        <ecNumber evidence="10">4.2.1.33</ecNumber>
    </recommendedName>
    <alternativeName>
        <fullName evidence="10">Alpha-IPM isomerase</fullName>
        <shortName evidence="10">IPMI</shortName>
    </alternativeName>
    <alternativeName>
        <fullName evidence="10">Isopropylmalate isomerase</fullName>
    </alternativeName>
</protein>
<dbReference type="RefSeq" id="WP_135388859.1">
    <property type="nucleotide sequence ID" value="NZ_PGGK01000002.1"/>
</dbReference>
<organism evidence="12 13">
    <name type="scientific">Methanolobus halotolerans</name>
    <dbReference type="NCBI Taxonomy" id="2052935"/>
    <lineage>
        <taxon>Archaea</taxon>
        <taxon>Methanobacteriati</taxon>
        <taxon>Methanobacteriota</taxon>
        <taxon>Stenosarchaea group</taxon>
        <taxon>Methanomicrobia</taxon>
        <taxon>Methanosarcinales</taxon>
        <taxon>Methanosarcinaceae</taxon>
        <taxon>Methanolobus</taxon>
    </lineage>
</organism>
<evidence type="ECO:0000256" key="6">
    <source>
        <dbReference type="ARBA" id="ARBA00022430"/>
    </source>
</evidence>
<keyword evidence="9 10" id="KW-0100">Branched-chain amino acid biosynthesis</keyword>
<dbReference type="Gene3D" id="3.20.19.10">
    <property type="entry name" value="Aconitase, domain 4"/>
    <property type="match status" value="1"/>
</dbReference>
<dbReference type="UniPathway" id="UPA00048">
    <property type="reaction ID" value="UER00071"/>
</dbReference>
<evidence type="ECO:0000313" key="13">
    <source>
        <dbReference type="Proteomes" id="UP000297295"/>
    </source>
</evidence>
<dbReference type="Pfam" id="PF00694">
    <property type="entry name" value="Aconitase_C"/>
    <property type="match status" value="1"/>
</dbReference>
<evidence type="ECO:0000256" key="2">
    <source>
        <dbReference type="ARBA" id="ARBA00002695"/>
    </source>
</evidence>
<comment type="similarity">
    <text evidence="4 10">Belongs to the LeuD family. LeuD type 2 subfamily.</text>
</comment>
<comment type="catalytic activity">
    <reaction evidence="1 10">
        <text>(2R,3S)-3-isopropylmalate = (2S)-2-isopropylmalate</text>
        <dbReference type="Rhea" id="RHEA:32287"/>
        <dbReference type="ChEBI" id="CHEBI:1178"/>
        <dbReference type="ChEBI" id="CHEBI:35121"/>
        <dbReference type="EC" id="4.2.1.33"/>
    </reaction>
</comment>
<dbReference type="GO" id="GO:0003861">
    <property type="term" value="F:3-isopropylmalate dehydratase activity"/>
    <property type="evidence" value="ECO:0007669"/>
    <property type="project" value="UniProtKB-UniRule"/>
</dbReference>
<accession>A0A4E0PZT4</accession>
<dbReference type="NCBIfam" id="TIGR02087">
    <property type="entry name" value="LEUD_arch"/>
    <property type="match status" value="1"/>
</dbReference>
<name>A0A4E0PZT4_9EURY</name>
<comment type="subunit">
    <text evidence="5 10">Heterodimer of LeuC and LeuD.</text>
</comment>
<keyword evidence="8 10" id="KW-0456">Lyase</keyword>
<evidence type="ECO:0000256" key="8">
    <source>
        <dbReference type="ARBA" id="ARBA00023239"/>
    </source>
</evidence>